<dbReference type="EMBL" id="CP031165">
    <property type="protein sequence ID" value="AXV07968.1"/>
    <property type="molecule type" value="Genomic_DNA"/>
</dbReference>
<keyword evidence="4 6" id="KW-1133">Transmembrane helix</keyword>
<dbReference type="Proteomes" id="UP000264006">
    <property type="component" value="Chromosome"/>
</dbReference>
<reference evidence="8 9" key="1">
    <citation type="submission" date="2018-09" db="EMBL/GenBank/DDBJ databases">
        <title>Complete genome sequence of Euzebya sp. DY32-46 isolated from seawater of Pacific Ocean.</title>
        <authorList>
            <person name="Xu L."/>
            <person name="Wu Y.-H."/>
            <person name="Xu X.-W."/>
        </authorList>
    </citation>
    <scope>NUCLEOTIDE SEQUENCE [LARGE SCALE GENOMIC DNA]</scope>
    <source>
        <strain evidence="8 9">DY32-46</strain>
    </source>
</reference>
<dbReference type="PANTHER" id="PTHR33885">
    <property type="entry name" value="PHAGE SHOCK PROTEIN C"/>
    <property type="match status" value="1"/>
</dbReference>
<keyword evidence="2" id="KW-1003">Cell membrane</keyword>
<evidence type="ECO:0000256" key="6">
    <source>
        <dbReference type="SAM" id="Phobius"/>
    </source>
</evidence>
<sequence length="64" mass="6759">MSTHSVALQRPRHGKMIAGVCAALATRFGVSVGAVRLAFLLFGIVGAGEIAYIVLWIVIPKAPR</sequence>
<evidence type="ECO:0000256" key="4">
    <source>
        <dbReference type="ARBA" id="ARBA00022989"/>
    </source>
</evidence>
<dbReference type="Pfam" id="PF04024">
    <property type="entry name" value="PspC"/>
    <property type="match status" value="1"/>
</dbReference>
<keyword evidence="5 6" id="KW-0472">Membrane</keyword>
<organism evidence="8 9">
    <name type="scientific">Euzebya pacifica</name>
    <dbReference type="NCBI Taxonomy" id="1608957"/>
    <lineage>
        <taxon>Bacteria</taxon>
        <taxon>Bacillati</taxon>
        <taxon>Actinomycetota</taxon>
        <taxon>Nitriliruptoria</taxon>
        <taxon>Euzebyales</taxon>
    </lineage>
</organism>
<dbReference type="PANTHER" id="PTHR33885:SF3">
    <property type="entry name" value="PHAGE SHOCK PROTEIN C"/>
    <property type="match status" value="1"/>
</dbReference>
<evidence type="ECO:0000256" key="2">
    <source>
        <dbReference type="ARBA" id="ARBA00022475"/>
    </source>
</evidence>
<evidence type="ECO:0000256" key="3">
    <source>
        <dbReference type="ARBA" id="ARBA00022692"/>
    </source>
</evidence>
<dbReference type="RefSeq" id="WP_245973551.1">
    <property type="nucleotide sequence ID" value="NZ_CAXIBR010000007.1"/>
</dbReference>
<accession>A0A346Y0H1</accession>
<evidence type="ECO:0000256" key="5">
    <source>
        <dbReference type="ARBA" id="ARBA00023136"/>
    </source>
</evidence>
<feature type="transmembrane region" description="Helical" evidence="6">
    <location>
        <begin position="39"/>
        <end position="59"/>
    </location>
</feature>
<feature type="domain" description="Phage shock protein PspC N-terminal" evidence="7">
    <location>
        <begin position="8"/>
        <end position="62"/>
    </location>
</feature>
<evidence type="ECO:0000259" key="7">
    <source>
        <dbReference type="Pfam" id="PF04024"/>
    </source>
</evidence>
<gene>
    <name evidence="8" type="ORF">DVS28_a3293</name>
</gene>
<dbReference type="AlphaFoldDB" id="A0A346Y0H1"/>
<dbReference type="KEGG" id="euz:DVS28_a3293"/>
<name>A0A346Y0H1_9ACTN</name>
<dbReference type="InterPro" id="IPR007168">
    <property type="entry name" value="Phageshock_PspC_N"/>
</dbReference>
<dbReference type="GO" id="GO:0005886">
    <property type="term" value="C:plasma membrane"/>
    <property type="evidence" value="ECO:0007669"/>
    <property type="project" value="UniProtKB-SubCell"/>
</dbReference>
<proteinExistence type="predicted"/>
<dbReference type="InterPro" id="IPR052027">
    <property type="entry name" value="PspC"/>
</dbReference>
<protein>
    <recommendedName>
        <fullName evidence="7">Phage shock protein PspC N-terminal domain-containing protein</fullName>
    </recommendedName>
</protein>
<evidence type="ECO:0000256" key="1">
    <source>
        <dbReference type="ARBA" id="ARBA00004162"/>
    </source>
</evidence>
<evidence type="ECO:0000313" key="8">
    <source>
        <dbReference type="EMBL" id="AXV07968.1"/>
    </source>
</evidence>
<keyword evidence="9" id="KW-1185">Reference proteome</keyword>
<comment type="subcellular location">
    <subcellularLocation>
        <location evidence="1">Cell membrane</location>
        <topology evidence="1">Single-pass membrane protein</topology>
    </subcellularLocation>
</comment>
<keyword evidence="3 6" id="KW-0812">Transmembrane</keyword>
<evidence type="ECO:0000313" key="9">
    <source>
        <dbReference type="Proteomes" id="UP000264006"/>
    </source>
</evidence>